<dbReference type="SUPFAM" id="SSF47323">
    <property type="entry name" value="Anticodon-binding domain of a subclass of class I aminoacyl-tRNA synthetases"/>
    <property type="match status" value="1"/>
</dbReference>
<keyword evidence="10 12" id="KW-0030">Aminoacyl-tRNA synthetase</keyword>
<dbReference type="GO" id="GO:0046872">
    <property type="term" value="F:metal ion binding"/>
    <property type="evidence" value="ECO:0007669"/>
    <property type="project" value="UniProtKB-KW"/>
</dbReference>
<comment type="catalytic activity">
    <reaction evidence="11 12">
        <text>tRNA(Met) + L-methionine + ATP = L-methionyl-tRNA(Met) + AMP + diphosphate</text>
        <dbReference type="Rhea" id="RHEA:13481"/>
        <dbReference type="Rhea" id="RHEA-COMP:9667"/>
        <dbReference type="Rhea" id="RHEA-COMP:9698"/>
        <dbReference type="ChEBI" id="CHEBI:30616"/>
        <dbReference type="ChEBI" id="CHEBI:33019"/>
        <dbReference type="ChEBI" id="CHEBI:57844"/>
        <dbReference type="ChEBI" id="CHEBI:78442"/>
        <dbReference type="ChEBI" id="CHEBI:78530"/>
        <dbReference type="ChEBI" id="CHEBI:456215"/>
        <dbReference type="EC" id="6.1.1.10"/>
    </reaction>
</comment>
<dbReference type="PANTHER" id="PTHR45765">
    <property type="entry name" value="METHIONINE--TRNA LIGASE"/>
    <property type="match status" value="1"/>
</dbReference>
<keyword evidence="12" id="KW-0479">Metal-binding</keyword>
<comment type="subcellular location">
    <subcellularLocation>
        <location evidence="2 12">Cytoplasm</location>
    </subcellularLocation>
</comment>
<protein>
    <recommendedName>
        <fullName evidence="12">Methionine--tRNA ligase</fullName>
        <ecNumber evidence="12">6.1.1.10</ecNumber>
    </recommendedName>
    <alternativeName>
        <fullName evidence="12">Methionyl-tRNA synthetase</fullName>
        <shortName evidence="12">MetRS</shortName>
    </alternativeName>
</protein>
<evidence type="ECO:0000256" key="10">
    <source>
        <dbReference type="ARBA" id="ARBA00023146"/>
    </source>
</evidence>
<proteinExistence type="inferred from homology"/>
<feature type="short sequence motif" description="'HIGH' region" evidence="12">
    <location>
        <begin position="10"/>
        <end position="20"/>
    </location>
</feature>
<feature type="binding site" evidence="12">
    <location>
        <position position="159"/>
    </location>
    <ligand>
        <name>Zn(2+)</name>
        <dbReference type="ChEBI" id="CHEBI:29105"/>
    </ligand>
</feature>
<comment type="subunit">
    <text evidence="12">Monomer.</text>
</comment>
<keyword evidence="8 12" id="KW-0067">ATP-binding</keyword>
<dbReference type="InterPro" id="IPR041872">
    <property type="entry name" value="Anticodon_Met"/>
</dbReference>
<evidence type="ECO:0000259" key="13">
    <source>
        <dbReference type="Pfam" id="PF09334"/>
    </source>
</evidence>
<dbReference type="EMBL" id="CP036290">
    <property type="protein sequence ID" value="QDU84418.1"/>
    <property type="molecule type" value="Genomic_DNA"/>
</dbReference>
<dbReference type="GO" id="GO:0005829">
    <property type="term" value="C:cytosol"/>
    <property type="evidence" value="ECO:0007669"/>
    <property type="project" value="TreeGrafter"/>
</dbReference>
<evidence type="ECO:0000259" key="14">
    <source>
        <dbReference type="Pfam" id="PF19303"/>
    </source>
</evidence>
<evidence type="ECO:0000256" key="12">
    <source>
        <dbReference type="HAMAP-Rule" id="MF_00098"/>
    </source>
</evidence>
<comment type="cofactor">
    <cofactor evidence="12">
        <name>Zn(2+)</name>
        <dbReference type="ChEBI" id="CHEBI:29105"/>
    </cofactor>
    <text evidence="12">Binds 1 zinc ion per subunit.</text>
</comment>
<keyword evidence="9 12" id="KW-0648">Protein biosynthesis</keyword>
<organism evidence="15 16">
    <name type="scientific">Rohdeia mirabilis</name>
    <dbReference type="NCBI Taxonomy" id="2528008"/>
    <lineage>
        <taxon>Bacteria</taxon>
        <taxon>Pseudomonadati</taxon>
        <taxon>Planctomycetota</taxon>
        <taxon>Planctomycetia</taxon>
        <taxon>Planctomycetia incertae sedis</taxon>
        <taxon>Rohdeia</taxon>
    </lineage>
</organism>
<feature type="binding site" evidence="12">
    <location>
        <position position="156"/>
    </location>
    <ligand>
        <name>Zn(2+)</name>
        <dbReference type="ChEBI" id="CHEBI:29105"/>
    </ligand>
</feature>
<dbReference type="Gene3D" id="1.10.730.10">
    <property type="entry name" value="Isoleucyl-tRNA Synthetase, Domain 1"/>
    <property type="match status" value="1"/>
</dbReference>
<dbReference type="GO" id="GO:0005524">
    <property type="term" value="F:ATP binding"/>
    <property type="evidence" value="ECO:0007669"/>
    <property type="project" value="UniProtKB-UniRule"/>
</dbReference>
<keyword evidence="6 12" id="KW-0547">Nucleotide-binding</keyword>
<keyword evidence="4 12" id="KW-0963">Cytoplasm</keyword>
<dbReference type="Pfam" id="PF19303">
    <property type="entry name" value="Anticodon_3"/>
    <property type="match status" value="1"/>
</dbReference>
<dbReference type="SUPFAM" id="SSF57770">
    <property type="entry name" value="Methionyl-tRNA synthetase (MetRS), Zn-domain"/>
    <property type="match status" value="1"/>
</dbReference>
<dbReference type="GO" id="GO:0004825">
    <property type="term" value="F:methionine-tRNA ligase activity"/>
    <property type="evidence" value="ECO:0007669"/>
    <property type="project" value="UniProtKB-UniRule"/>
</dbReference>
<reference evidence="15 16" key="1">
    <citation type="submission" date="2019-02" db="EMBL/GenBank/DDBJ databases">
        <title>Deep-cultivation of Planctomycetes and their phenomic and genomic characterization uncovers novel biology.</title>
        <authorList>
            <person name="Wiegand S."/>
            <person name="Jogler M."/>
            <person name="Boedeker C."/>
            <person name="Pinto D."/>
            <person name="Vollmers J."/>
            <person name="Rivas-Marin E."/>
            <person name="Kohn T."/>
            <person name="Peeters S.H."/>
            <person name="Heuer A."/>
            <person name="Rast P."/>
            <person name="Oberbeckmann S."/>
            <person name="Bunk B."/>
            <person name="Jeske O."/>
            <person name="Meyerdierks A."/>
            <person name="Storesund J.E."/>
            <person name="Kallscheuer N."/>
            <person name="Luecker S."/>
            <person name="Lage O.M."/>
            <person name="Pohl T."/>
            <person name="Merkel B.J."/>
            <person name="Hornburger P."/>
            <person name="Mueller R.-W."/>
            <person name="Bruemmer F."/>
            <person name="Labrenz M."/>
            <person name="Spormann A.M."/>
            <person name="Op den Camp H."/>
            <person name="Overmann J."/>
            <person name="Amann R."/>
            <person name="Jetten M.S.M."/>
            <person name="Mascher T."/>
            <person name="Medema M.H."/>
            <person name="Devos D.P."/>
            <person name="Kaster A.-K."/>
            <person name="Ovreas L."/>
            <person name="Rohde M."/>
            <person name="Galperin M.Y."/>
            <person name="Jogler C."/>
        </authorList>
    </citation>
    <scope>NUCLEOTIDE SEQUENCE [LARGE SCALE GENOMIC DNA]</scope>
    <source>
        <strain evidence="15 16">Pla163</strain>
    </source>
</reference>
<feature type="binding site" evidence="12">
    <location>
        <position position="146"/>
    </location>
    <ligand>
        <name>Zn(2+)</name>
        <dbReference type="ChEBI" id="CHEBI:29105"/>
    </ligand>
</feature>
<evidence type="ECO:0000256" key="7">
    <source>
        <dbReference type="ARBA" id="ARBA00022833"/>
    </source>
</evidence>
<dbReference type="HAMAP" id="MF_00098">
    <property type="entry name" value="Met_tRNA_synth_type1"/>
    <property type="match status" value="1"/>
</dbReference>
<dbReference type="InterPro" id="IPR023458">
    <property type="entry name" value="Met-tRNA_ligase_1"/>
</dbReference>
<evidence type="ECO:0000256" key="9">
    <source>
        <dbReference type="ARBA" id="ARBA00022917"/>
    </source>
</evidence>
<dbReference type="OrthoDB" id="9810191at2"/>
<evidence type="ECO:0000256" key="1">
    <source>
        <dbReference type="ARBA" id="ARBA00003314"/>
    </source>
</evidence>
<comment type="similarity">
    <text evidence="3 12">Belongs to the class-I aminoacyl-tRNA synthetase family. MetG type 1 subfamily.</text>
</comment>
<evidence type="ECO:0000256" key="5">
    <source>
        <dbReference type="ARBA" id="ARBA00022598"/>
    </source>
</evidence>
<dbReference type="Gene3D" id="2.20.28.20">
    <property type="entry name" value="Methionyl-tRNA synthetase, Zn-domain"/>
    <property type="match status" value="1"/>
</dbReference>
<dbReference type="FunFam" id="2.20.28.20:FF:000001">
    <property type="entry name" value="Methionine--tRNA ligase"/>
    <property type="match status" value="1"/>
</dbReference>
<dbReference type="CDD" id="cd00814">
    <property type="entry name" value="MetRS_core"/>
    <property type="match status" value="1"/>
</dbReference>
<feature type="binding site" evidence="12">
    <location>
        <position position="338"/>
    </location>
    <ligand>
        <name>ATP</name>
        <dbReference type="ChEBI" id="CHEBI:30616"/>
    </ligand>
</feature>
<dbReference type="GO" id="GO:0006431">
    <property type="term" value="P:methionyl-tRNA aminoacylation"/>
    <property type="evidence" value="ECO:0007669"/>
    <property type="project" value="UniProtKB-UniRule"/>
</dbReference>
<dbReference type="InterPro" id="IPR029038">
    <property type="entry name" value="MetRS_Zn"/>
</dbReference>
<dbReference type="CDD" id="cd07957">
    <property type="entry name" value="Anticodon_Ia_Met"/>
    <property type="match status" value="1"/>
</dbReference>
<dbReference type="AlphaFoldDB" id="A0A518CYV6"/>
<dbReference type="Proteomes" id="UP000319342">
    <property type="component" value="Chromosome"/>
</dbReference>
<name>A0A518CYV6_9BACT</name>
<evidence type="ECO:0000256" key="2">
    <source>
        <dbReference type="ARBA" id="ARBA00004496"/>
    </source>
</evidence>
<gene>
    <name evidence="15" type="primary">metG_1</name>
    <name evidence="12" type="synonym">metG</name>
    <name evidence="15" type="ORF">Pla163_15260</name>
</gene>
<evidence type="ECO:0000256" key="3">
    <source>
        <dbReference type="ARBA" id="ARBA00008258"/>
    </source>
</evidence>
<dbReference type="NCBIfam" id="TIGR00398">
    <property type="entry name" value="metG"/>
    <property type="match status" value="1"/>
</dbReference>
<accession>A0A518CYV6</accession>
<dbReference type="RefSeq" id="WP_145185906.1">
    <property type="nucleotide sequence ID" value="NZ_CP036290.1"/>
</dbReference>
<dbReference type="InterPro" id="IPR014729">
    <property type="entry name" value="Rossmann-like_a/b/a_fold"/>
</dbReference>
<feature type="short sequence motif" description="'KMSKS' region" evidence="12">
    <location>
        <begin position="335"/>
        <end position="339"/>
    </location>
</feature>
<dbReference type="InterPro" id="IPR014758">
    <property type="entry name" value="Met-tRNA_synth"/>
</dbReference>
<dbReference type="PRINTS" id="PR01041">
    <property type="entry name" value="TRNASYNTHMET"/>
</dbReference>
<feature type="binding site" evidence="12">
    <location>
        <position position="143"/>
    </location>
    <ligand>
        <name>Zn(2+)</name>
        <dbReference type="ChEBI" id="CHEBI:29105"/>
    </ligand>
</feature>
<keyword evidence="7 12" id="KW-0862">Zinc</keyword>
<evidence type="ECO:0000256" key="8">
    <source>
        <dbReference type="ARBA" id="ARBA00022840"/>
    </source>
</evidence>
<dbReference type="PANTHER" id="PTHR45765:SF1">
    <property type="entry name" value="METHIONINE--TRNA LIGASE, CYTOPLASMIC"/>
    <property type="match status" value="1"/>
</dbReference>
<comment type="function">
    <text evidence="1 12">Is required not only for elongation of protein synthesis but also for the initiation of all mRNA translation through initiator tRNA(fMet) aminoacylation.</text>
</comment>
<feature type="domain" description="Methionyl-tRNA synthetase anticodon-binding" evidence="14">
    <location>
        <begin position="438"/>
        <end position="563"/>
    </location>
</feature>
<dbReference type="InterPro" id="IPR015413">
    <property type="entry name" value="Methionyl/Leucyl_tRNA_Synth"/>
</dbReference>
<dbReference type="Pfam" id="PF09334">
    <property type="entry name" value="tRNA-synt_1g"/>
    <property type="match status" value="1"/>
</dbReference>
<evidence type="ECO:0000256" key="6">
    <source>
        <dbReference type="ARBA" id="ARBA00022741"/>
    </source>
</evidence>
<dbReference type="InterPro" id="IPR033911">
    <property type="entry name" value="MetRS_core"/>
</dbReference>
<dbReference type="SUPFAM" id="SSF52374">
    <property type="entry name" value="Nucleotidylyl transferase"/>
    <property type="match status" value="1"/>
</dbReference>
<evidence type="ECO:0000256" key="4">
    <source>
        <dbReference type="ARBA" id="ARBA00022490"/>
    </source>
</evidence>
<keyword evidence="5 12" id="KW-0436">Ligase</keyword>
<dbReference type="Gene3D" id="3.40.50.620">
    <property type="entry name" value="HUPs"/>
    <property type="match status" value="1"/>
</dbReference>
<feature type="domain" description="Methionyl/Leucyl tRNA synthetase" evidence="13">
    <location>
        <begin position="3"/>
        <end position="399"/>
    </location>
</feature>
<sequence>MRYLVTSALPYANGPIHFGHVIGAYLPADVYVRLLRMQGEEVLYVCGADEHGVAITFGAEAAGVEPSAYVARWRDQMKSTFDALGIAFDRWSGTSISPNHAALSQDFFRGLLANGYLIEQESEQLYSPSQERFLADRFVTGTCPNCGFEEARGDECPRCGSWLDALDLRSPRSKVDGLPLEKRSTRHWYLDLPKLRDAGLGDWVEQHEWKTNVRAFLENLLADTRPRAITRDMDWGVPVPSDVTEGAAGKVLYVWFDAPIGYVSITDEWCREQGGKETWRDWWTSKDTRLVHFIGKDNIPFHAFVFPAMLMGLEDGYVLPWQVPANEFYNLEGRKFSTSGGWTIPLERFFGEYDADTTRFHLLASAPETADSEWTWEGFQSTVNAGLADKIGNLVTRVLRFADKHFDGRLPALSSEHEEELDRILLAECGDLPDPGASIRAFRFRRATEELLALASAGNVFLDRTAPWALRKTDLPRCASVLNTAGEWIAHLARCAAPFMPNKAQLLWSMVGREGAVADAAWPQVPAPGGDWRGAREGSTLGEIVSPFAKIEDEAVAREKERLQRQLATQ</sequence>
<keyword evidence="16" id="KW-1185">Reference proteome</keyword>
<dbReference type="EC" id="6.1.1.10" evidence="12"/>
<evidence type="ECO:0000313" key="16">
    <source>
        <dbReference type="Proteomes" id="UP000319342"/>
    </source>
</evidence>
<dbReference type="InterPro" id="IPR009080">
    <property type="entry name" value="tRNAsynth_Ia_anticodon-bd"/>
</dbReference>
<evidence type="ECO:0000313" key="15">
    <source>
        <dbReference type="EMBL" id="QDU84418.1"/>
    </source>
</evidence>
<evidence type="ECO:0000256" key="11">
    <source>
        <dbReference type="ARBA" id="ARBA00047364"/>
    </source>
</evidence>